<evidence type="ECO:0000313" key="4">
    <source>
        <dbReference type="EMBL" id="MEJ8815079.1"/>
    </source>
</evidence>
<keyword evidence="5" id="KW-1185">Reference proteome</keyword>
<name>A0ABU8VN49_9BURK</name>
<evidence type="ECO:0000256" key="2">
    <source>
        <dbReference type="SAM" id="SignalP"/>
    </source>
</evidence>
<protein>
    <submittedName>
        <fullName evidence="4">Transporter substrate-binding domain-containing protein</fullName>
    </submittedName>
</protein>
<reference evidence="4 5" key="1">
    <citation type="submission" date="2024-03" db="EMBL/GenBank/DDBJ databases">
        <title>Novel species of the genus Variovorax.</title>
        <authorList>
            <person name="Liu Q."/>
            <person name="Xin Y.-H."/>
        </authorList>
    </citation>
    <scope>NUCLEOTIDE SEQUENCE [LARGE SCALE GENOMIC DNA]</scope>
    <source>
        <strain evidence="4 5">KACC 18899</strain>
    </source>
</reference>
<feature type="chain" id="PRO_5045491720" evidence="2">
    <location>
        <begin position="25"/>
        <end position="263"/>
    </location>
</feature>
<dbReference type="PANTHER" id="PTHR35936:SF17">
    <property type="entry name" value="ARGININE-BINDING EXTRACELLULAR PROTEIN ARTP"/>
    <property type="match status" value="1"/>
</dbReference>
<dbReference type="PANTHER" id="PTHR35936">
    <property type="entry name" value="MEMBRANE-BOUND LYTIC MUREIN TRANSGLYCOSYLASE F"/>
    <property type="match status" value="1"/>
</dbReference>
<dbReference type="Gene3D" id="3.40.190.10">
    <property type="entry name" value="Periplasmic binding protein-like II"/>
    <property type="match status" value="2"/>
</dbReference>
<evidence type="ECO:0000259" key="3">
    <source>
        <dbReference type="SMART" id="SM00062"/>
    </source>
</evidence>
<dbReference type="EMBL" id="JBBKZU010000017">
    <property type="protein sequence ID" value="MEJ8815079.1"/>
    <property type="molecule type" value="Genomic_DNA"/>
</dbReference>
<organism evidence="4 5">
    <name type="scientific">Variovorax ureilyticus</name>
    <dbReference type="NCBI Taxonomy" id="1836198"/>
    <lineage>
        <taxon>Bacteria</taxon>
        <taxon>Pseudomonadati</taxon>
        <taxon>Pseudomonadota</taxon>
        <taxon>Betaproteobacteria</taxon>
        <taxon>Burkholderiales</taxon>
        <taxon>Comamonadaceae</taxon>
        <taxon>Variovorax</taxon>
    </lineage>
</organism>
<sequence length="263" mass="28593">MKAPRPLLTLLAAACLTLASAAHADVLDDVMKAKKIRIATDFSIPPSGMLDKDLKPVGSDVETAQLLAKDWGLELEFVQTTGATRIPNLQTGKADIVVSTLSVTPERQKVIDFSKPYAALVSMIGARKDLQIKDWADLKGQSVTVTRGTTQDTELTAMAKDKDFKVVRYDDDATMVTAGVSGQADIVSTSVTIMNQITAKNPQRPFEQKILLRNLDLAIGVKKGEERMVAKLNEWVTANLKNGKLNAIYKKYHGSDLPAAMLP</sequence>
<gene>
    <name evidence="4" type="ORF">WKW77_28675</name>
</gene>
<dbReference type="SMART" id="SM00062">
    <property type="entry name" value="PBPb"/>
    <property type="match status" value="1"/>
</dbReference>
<evidence type="ECO:0000313" key="5">
    <source>
        <dbReference type="Proteomes" id="UP001365846"/>
    </source>
</evidence>
<accession>A0ABU8VN49</accession>
<dbReference type="RefSeq" id="WP_340360302.1">
    <property type="nucleotide sequence ID" value="NZ_JBBKZU010000017.1"/>
</dbReference>
<dbReference type="Pfam" id="PF00497">
    <property type="entry name" value="SBP_bac_3"/>
    <property type="match status" value="1"/>
</dbReference>
<dbReference type="Proteomes" id="UP001365846">
    <property type="component" value="Unassembled WGS sequence"/>
</dbReference>
<dbReference type="InterPro" id="IPR001638">
    <property type="entry name" value="Solute-binding_3/MltF_N"/>
</dbReference>
<comment type="caution">
    <text evidence="4">The sequence shown here is derived from an EMBL/GenBank/DDBJ whole genome shotgun (WGS) entry which is preliminary data.</text>
</comment>
<feature type="signal peptide" evidence="2">
    <location>
        <begin position="1"/>
        <end position="24"/>
    </location>
</feature>
<feature type="domain" description="Solute-binding protein family 3/N-terminal" evidence="3">
    <location>
        <begin position="35"/>
        <end position="256"/>
    </location>
</feature>
<keyword evidence="1 2" id="KW-0732">Signal</keyword>
<proteinExistence type="predicted"/>
<evidence type="ECO:0000256" key="1">
    <source>
        <dbReference type="ARBA" id="ARBA00022729"/>
    </source>
</evidence>
<dbReference type="SUPFAM" id="SSF53850">
    <property type="entry name" value="Periplasmic binding protein-like II"/>
    <property type="match status" value="1"/>
</dbReference>